<proteinExistence type="predicted"/>
<reference evidence="3" key="1">
    <citation type="journal article" date="2019" name="Sci. Rep.">
        <title>Draft genome of Tanacetum cinerariifolium, the natural source of mosquito coil.</title>
        <authorList>
            <person name="Yamashiro T."/>
            <person name="Shiraishi A."/>
            <person name="Satake H."/>
            <person name="Nakayama K."/>
        </authorList>
    </citation>
    <scope>NUCLEOTIDE SEQUENCE</scope>
</reference>
<comment type="caution">
    <text evidence="3">The sequence shown here is derived from an EMBL/GenBank/DDBJ whole genome shotgun (WGS) entry which is preliminary data.</text>
</comment>
<evidence type="ECO:0000256" key="1">
    <source>
        <dbReference type="SAM" id="MobiDB-lite"/>
    </source>
</evidence>
<name>A0A6L2NUZ2_TANCI</name>
<dbReference type="GO" id="GO:0003676">
    <property type="term" value="F:nucleic acid binding"/>
    <property type="evidence" value="ECO:0007669"/>
    <property type="project" value="InterPro"/>
</dbReference>
<dbReference type="PANTHER" id="PTHR10797">
    <property type="entry name" value="CCR4-NOT TRANSCRIPTION COMPLEX SUBUNIT"/>
    <property type="match status" value="1"/>
</dbReference>
<feature type="domain" description="Retrotransposon Copia-like N-terminal" evidence="2">
    <location>
        <begin position="19"/>
        <end position="60"/>
    </location>
</feature>
<dbReference type="EMBL" id="BKCJ010009836">
    <property type="protein sequence ID" value="GEU88842.1"/>
    <property type="molecule type" value="Genomic_DNA"/>
</dbReference>
<dbReference type="GO" id="GO:0004535">
    <property type="term" value="F:poly(A)-specific ribonuclease activity"/>
    <property type="evidence" value="ECO:0007669"/>
    <property type="project" value="InterPro"/>
</dbReference>
<dbReference type="InterPro" id="IPR039637">
    <property type="entry name" value="CNOT7/CNOT8/Pop2"/>
</dbReference>
<dbReference type="GO" id="GO:0030014">
    <property type="term" value="C:CCR4-NOT complex"/>
    <property type="evidence" value="ECO:0007669"/>
    <property type="project" value="InterPro"/>
</dbReference>
<dbReference type="InterPro" id="IPR012337">
    <property type="entry name" value="RNaseH-like_sf"/>
</dbReference>
<gene>
    <name evidence="3" type="ORF">Tci_060820</name>
</gene>
<evidence type="ECO:0000313" key="3">
    <source>
        <dbReference type="EMBL" id="GEU88842.1"/>
    </source>
</evidence>
<accession>A0A6L2NUZ2</accession>
<dbReference type="Gene3D" id="3.30.420.10">
    <property type="entry name" value="Ribonuclease H-like superfamily/Ribonuclease H"/>
    <property type="match status" value="2"/>
</dbReference>
<evidence type="ECO:0000259" key="2">
    <source>
        <dbReference type="Pfam" id="PF14244"/>
    </source>
</evidence>
<dbReference type="InterPro" id="IPR029472">
    <property type="entry name" value="Copia-like_N"/>
</dbReference>
<protein>
    <submittedName>
        <fullName evidence="3">Probable CCR4-associated factor 1 homolog 11</fullName>
    </submittedName>
</protein>
<sequence length="509" mass="56300">MAKVLINGLDVGNPLFLQNNDHSNAPIVSIKLTGIENYKMWSTAMEIALIGKNKIRFVDGGNSNGSSNGKVFNGSAEAQSGASTSTGSTSFDTPFTKDQMMKILSLSMKNPLEVLVLNLTVGHPNGTHAKIIAIENLRLTANVVLFDVLVYNEYCVSLLSVHKLIKDSKFVGFDEHMCYIQDLNLVKIIGTGSESGGLYLIDVEQNGKSLVGLSNSAFVCYVSRVVSREGYKYFLSVVDDYSRDSINDYCLFVKNDNAMVLNLLVYVDDIVVTDADWAKCLISGKPVSGFCVYFCKNLIYWKSKKHATLSRSSAKAECRCMASTTCEIIWIVNLLKDLNVDDLLYVLLYSDSTSARGEHGTVEFDVACDDHASESIELLRRQGIDFARNVREGVDSVRFGELMMSSSLVCNDVVSWVTFHSAYDFGYLVKHLMKFCWVSLYGGLDRVASILDVNRVVGKCHQAGSDSLLTLHAFQKMRDVYFVDVGLGNYAGILYGLKFIRISIIVSMV</sequence>
<dbReference type="SUPFAM" id="SSF53098">
    <property type="entry name" value="Ribonuclease H-like"/>
    <property type="match status" value="1"/>
</dbReference>
<dbReference type="InterPro" id="IPR036397">
    <property type="entry name" value="RNaseH_sf"/>
</dbReference>
<feature type="region of interest" description="Disordered" evidence="1">
    <location>
        <begin position="68"/>
        <end position="90"/>
    </location>
</feature>
<dbReference type="Pfam" id="PF14244">
    <property type="entry name" value="Retrotran_gag_3"/>
    <property type="match status" value="1"/>
</dbReference>
<dbReference type="CDD" id="cd09272">
    <property type="entry name" value="RNase_HI_RT_Ty1"/>
    <property type="match status" value="1"/>
</dbReference>
<dbReference type="AlphaFoldDB" id="A0A6L2NUZ2"/>
<organism evidence="3">
    <name type="scientific">Tanacetum cinerariifolium</name>
    <name type="common">Dalmatian daisy</name>
    <name type="synonym">Chrysanthemum cinerariifolium</name>
    <dbReference type="NCBI Taxonomy" id="118510"/>
    <lineage>
        <taxon>Eukaryota</taxon>
        <taxon>Viridiplantae</taxon>
        <taxon>Streptophyta</taxon>
        <taxon>Embryophyta</taxon>
        <taxon>Tracheophyta</taxon>
        <taxon>Spermatophyta</taxon>
        <taxon>Magnoliopsida</taxon>
        <taxon>eudicotyledons</taxon>
        <taxon>Gunneridae</taxon>
        <taxon>Pentapetalae</taxon>
        <taxon>asterids</taxon>
        <taxon>campanulids</taxon>
        <taxon>Asterales</taxon>
        <taxon>Asteraceae</taxon>
        <taxon>Asteroideae</taxon>
        <taxon>Anthemideae</taxon>
        <taxon>Anthemidinae</taxon>
        <taxon>Tanacetum</taxon>
    </lineage>
</organism>